<gene>
    <name evidence="2" type="ORF">FHS83_001920</name>
</gene>
<evidence type="ECO:0000313" key="3">
    <source>
        <dbReference type="Proteomes" id="UP000570514"/>
    </source>
</evidence>
<organism evidence="2 3">
    <name type="scientific">Rhizomicrobium palustre</name>
    <dbReference type="NCBI Taxonomy" id="189966"/>
    <lineage>
        <taxon>Bacteria</taxon>
        <taxon>Pseudomonadati</taxon>
        <taxon>Pseudomonadota</taxon>
        <taxon>Alphaproteobacteria</taxon>
        <taxon>Micropepsales</taxon>
        <taxon>Micropepsaceae</taxon>
        <taxon>Rhizomicrobium</taxon>
    </lineage>
</organism>
<protein>
    <submittedName>
        <fullName evidence="2">Uncharacterized protein</fullName>
    </submittedName>
</protein>
<dbReference type="EMBL" id="JAASRM010000001">
    <property type="protein sequence ID" value="NIK88602.1"/>
    <property type="molecule type" value="Genomic_DNA"/>
</dbReference>
<name>A0A846N018_9PROT</name>
<keyword evidence="1" id="KW-0472">Membrane</keyword>
<dbReference type="Proteomes" id="UP000570514">
    <property type="component" value="Unassembled WGS sequence"/>
</dbReference>
<comment type="caution">
    <text evidence="2">The sequence shown here is derived from an EMBL/GenBank/DDBJ whole genome shotgun (WGS) entry which is preliminary data.</text>
</comment>
<keyword evidence="1" id="KW-1133">Transmembrane helix</keyword>
<keyword evidence="1" id="KW-0812">Transmembrane</keyword>
<dbReference type="AlphaFoldDB" id="A0A846N018"/>
<dbReference type="RefSeq" id="WP_167082762.1">
    <property type="nucleotide sequence ID" value="NZ_BAAADC010000001.1"/>
</dbReference>
<dbReference type="Gene3D" id="1.20.5.160">
    <property type="entry name" value="Bacterial aa3 type cytochrome c oxidase subunit IV"/>
    <property type="match status" value="1"/>
</dbReference>
<evidence type="ECO:0000256" key="1">
    <source>
        <dbReference type="SAM" id="Phobius"/>
    </source>
</evidence>
<sequence>MAEDEDETRATMEMGEQLRTWRLFLSLAKWHILGLGLLLLLLLAFRTHS</sequence>
<evidence type="ECO:0000313" key="2">
    <source>
        <dbReference type="EMBL" id="NIK88602.1"/>
    </source>
</evidence>
<proteinExistence type="predicted"/>
<keyword evidence="3" id="KW-1185">Reference proteome</keyword>
<dbReference type="SUPFAM" id="SSF81469">
    <property type="entry name" value="Bacterial aa3 type cytochrome c oxidase subunit IV"/>
    <property type="match status" value="1"/>
</dbReference>
<reference evidence="2 3" key="1">
    <citation type="submission" date="2020-03" db="EMBL/GenBank/DDBJ databases">
        <title>Genomic Encyclopedia of Type Strains, Phase IV (KMG-IV): sequencing the most valuable type-strain genomes for metagenomic binning, comparative biology and taxonomic classification.</title>
        <authorList>
            <person name="Goeker M."/>
        </authorList>
    </citation>
    <scope>NUCLEOTIDE SEQUENCE [LARGE SCALE GENOMIC DNA]</scope>
    <source>
        <strain evidence="2 3">DSM 19867</strain>
    </source>
</reference>
<feature type="transmembrane region" description="Helical" evidence="1">
    <location>
        <begin position="23"/>
        <end position="45"/>
    </location>
</feature>
<accession>A0A846N018</accession>
<dbReference type="InterPro" id="IPR036596">
    <property type="entry name" value="Cyt-C_aa3_sf"/>
</dbReference>